<keyword evidence="2" id="KW-0631">Potassium channel</keyword>
<keyword evidence="5" id="KW-0407">Ion channel</keyword>
<evidence type="ECO:0000256" key="1">
    <source>
        <dbReference type="ARBA" id="ARBA00022538"/>
    </source>
</evidence>
<accession>A0AAV3P3A5</accession>
<reference evidence="8 9" key="1">
    <citation type="submission" date="2024-01" db="EMBL/GenBank/DDBJ databases">
        <title>The complete chloroplast genome sequence of Lithospermum erythrorhizon: insights into the phylogenetic relationship among Boraginaceae species and the maternal lineages of purple gromwells.</title>
        <authorList>
            <person name="Okada T."/>
            <person name="Watanabe K."/>
        </authorList>
    </citation>
    <scope>NUCLEOTIDE SEQUENCE [LARGE SCALE GENOMIC DNA]</scope>
</reference>
<protein>
    <recommendedName>
        <fullName evidence="7">KHA domain-containing protein</fullName>
    </recommendedName>
</protein>
<evidence type="ECO:0000256" key="5">
    <source>
        <dbReference type="ARBA" id="ARBA00023303"/>
    </source>
</evidence>
<evidence type="ECO:0000256" key="4">
    <source>
        <dbReference type="ARBA" id="ARBA00022958"/>
    </source>
</evidence>
<evidence type="ECO:0000313" key="9">
    <source>
        <dbReference type="Proteomes" id="UP001454036"/>
    </source>
</evidence>
<keyword evidence="3" id="KW-0851">Voltage-gated channel</keyword>
<sequence>MLAQGRMDMPLTLCFAAMRGDDLLMNHLLRQEKDPNELDSNGRTALITRQIQTEKILMEVFLCGMHNTKAQRQSKRLLLIVTLLFRSLSRKKSLLTYPKKYQSAPTLPPSHPESMQLDGRGTSLGTGSSKSRLSHQRGSFSKSLFGILSASTPEKAGGTGLVPSSQNRARVVINCPQKGDAARKYILLPDTLKELLQLQLDNQKYDFTGTKILTKDGVSVEDISIIRDGDRIVLANDNNES</sequence>
<feature type="compositionally biased region" description="Polar residues" evidence="6">
    <location>
        <begin position="123"/>
        <end position="137"/>
    </location>
</feature>
<keyword evidence="4" id="KW-0630">Potassium</keyword>
<evidence type="ECO:0000313" key="8">
    <source>
        <dbReference type="EMBL" id="GAA0145703.1"/>
    </source>
</evidence>
<dbReference type="PROSITE" id="PS51490">
    <property type="entry name" value="KHA"/>
    <property type="match status" value="1"/>
</dbReference>
<evidence type="ECO:0000256" key="2">
    <source>
        <dbReference type="ARBA" id="ARBA00022826"/>
    </source>
</evidence>
<gene>
    <name evidence="8" type="ORF">LIER_05838</name>
</gene>
<proteinExistence type="predicted"/>
<evidence type="ECO:0000256" key="6">
    <source>
        <dbReference type="SAM" id="MobiDB-lite"/>
    </source>
</evidence>
<dbReference type="InterPro" id="IPR045319">
    <property type="entry name" value="KAT/AKT"/>
</dbReference>
<dbReference type="InterPro" id="IPR021789">
    <property type="entry name" value="KHA_dom"/>
</dbReference>
<keyword evidence="3" id="KW-0406">Ion transport</keyword>
<keyword evidence="3" id="KW-0813">Transport</keyword>
<organism evidence="8 9">
    <name type="scientific">Lithospermum erythrorhizon</name>
    <name type="common">Purple gromwell</name>
    <name type="synonym">Lithospermum officinale var. erythrorhizon</name>
    <dbReference type="NCBI Taxonomy" id="34254"/>
    <lineage>
        <taxon>Eukaryota</taxon>
        <taxon>Viridiplantae</taxon>
        <taxon>Streptophyta</taxon>
        <taxon>Embryophyta</taxon>
        <taxon>Tracheophyta</taxon>
        <taxon>Spermatophyta</taxon>
        <taxon>Magnoliopsida</taxon>
        <taxon>eudicotyledons</taxon>
        <taxon>Gunneridae</taxon>
        <taxon>Pentapetalae</taxon>
        <taxon>asterids</taxon>
        <taxon>lamiids</taxon>
        <taxon>Boraginales</taxon>
        <taxon>Boraginaceae</taxon>
        <taxon>Boraginoideae</taxon>
        <taxon>Lithospermeae</taxon>
        <taxon>Lithospermum</taxon>
    </lineage>
</organism>
<feature type="domain" description="KHA" evidence="7">
    <location>
        <begin position="170"/>
        <end position="241"/>
    </location>
</feature>
<comment type="caution">
    <text evidence="8">The sequence shown here is derived from an EMBL/GenBank/DDBJ whole genome shotgun (WGS) entry which is preliminary data.</text>
</comment>
<dbReference type="Proteomes" id="UP001454036">
    <property type="component" value="Unassembled WGS sequence"/>
</dbReference>
<evidence type="ECO:0000256" key="3">
    <source>
        <dbReference type="ARBA" id="ARBA00022882"/>
    </source>
</evidence>
<keyword evidence="1" id="KW-0633">Potassium transport</keyword>
<name>A0AAV3P3A5_LITER</name>
<dbReference type="GO" id="GO:0005249">
    <property type="term" value="F:voltage-gated potassium channel activity"/>
    <property type="evidence" value="ECO:0007669"/>
    <property type="project" value="InterPro"/>
</dbReference>
<keyword evidence="9" id="KW-1185">Reference proteome</keyword>
<dbReference type="PANTHER" id="PTHR45743:SF2">
    <property type="entry name" value="POTASSIUM CHANNEL AKT1"/>
    <property type="match status" value="1"/>
</dbReference>
<feature type="region of interest" description="Disordered" evidence="6">
    <location>
        <begin position="100"/>
        <end position="137"/>
    </location>
</feature>
<dbReference type="AlphaFoldDB" id="A0AAV3P3A5"/>
<evidence type="ECO:0000259" key="7">
    <source>
        <dbReference type="PROSITE" id="PS51490"/>
    </source>
</evidence>
<dbReference type="PANTHER" id="PTHR45743">
    <property type="entry name" value="POTASSIUM CHANNEL AKT1"/>
    <property type="match status" value="1"/>
</dbReference>
<dbReference type="EMBL" id="BAABME010000821">
    <property type="protein sequence ID" value="GAA0145703.1"/>
    <property type="molecule type" value="Genomic_DNA"/>
</dbReference>
<dbReference type="GO" id="GO:0034702">
    <property type="term" value="C:monoatomic ion channel complex"/>
    <property type="evidence" value="ECO:0007669"/>
    <property type="project" value="UniProtKB-KW"/>
</dbReference>
<dbReference type="Pfam" id="PF11834">
    <property type="entry name" value="KHA"/>
    <property type="match status" value="1"/>
</dbReference>